<evidence type="ECO:0000313" key="1">
    <source>
        <dbReference type="EMBL" id="KAK3710754.1"/>
    </source>
</evidence>
<organism evidence="1 2">
    <name type="scientific">Vermiconidia calcicola</name>
    <dbReference type="NCBI Taxonomy" id="1690605"/>
    <lineage>
        <taxon>Eukaryota</taxon>
        <taxon>Fungi</taxon>
        <taxon>Dikarya</taxon>
        <taxon>Ascomycota</taxon>
        <taxon>Pezizomycotina</taxon>
        <taxon>Dothideomycetes</taxon>
        <taxon>Dothideomycetidae</taxon>
        <taxon>Mycosphaerellales</taxon>
        <taxon>Extremaceae</taxon>
        <taxon>Vermiconidia</taxon>
    </lineage>
</organism>
<sequence>MAHYKADESVFSKVKDTVVVISGGATGIGAATVQILAQNGAKVVLGDINADAAEQLCKTYSGLSFVKCDVSVYDDIYNLFKTAYDQHGRVDHAISSAGTFETGNFFDPELTLDTVKQQGNMKTLDVNLVGTLNFARVAAVFLREGRQKGEDKSIMLLSSVNALRENPGLFIYQTGKHGVQGLLRSSRKTLYERDGTRLNAVCPGVTESEMTKAFDASTDSYPAMSQHVIPKFKENDLFYQPADVVARTIVGVQADPSAVGKAYYIEGGDSWEIEDSIWASQPQWLGEEATRRLRVNHQAMLQGVLLS</sequence>
<protein>
    <submittedName>
        <fullName evidence="1">Uncharacterized protein</fullName>
    </submittedName>
</protein>
<dbReference type="Proteomes" id="UP001281147">
    <property type="component" value="Unassembled WGS sequence"/>
</dbReference>
<proteinExistence type="predicted"/>
<gene>
    <name evidence="1" type="ORF">LTR37_010173</name>
</gene>
<keyword evidence="2" id="KW-1185">Reference proteome</keyword>
<name>A0ACC3N5U2_9PEZI</name>
<accession>A0ACC3N5U2</accession>
<reference evidence="1" key="1">
    <citation type="submission" date="2023-07" db="EMBL/GenBank/DDBJ databases">
        <title>Black Yeasts Isolated from many extreme environments.</title>
        <authorList>
            <person name="Coleine C."/>
            <person name="Stajich J.E."/>
            <person name="Selbmann L."/>
        </authorList>
    </citation>
    <scope>NUCLEOTIDE SEQUENCE</scope>
    <source>
        <strain evidence="1">CCFEE 5714</strain>
    </source>
</reference>
<dbReference type="EMBL" id="JAUTXU010000082">
    <property type="protein sequence ID" value="KAK3710754.1"/>
    <property type="molecule type" value="Genomic_DNA"/>
</dbReference>
<comment type="caution">
    <text evidence="1">The sequence shown here is derived from an EMBL/GenBank/DDBJ whole genome shotgun (WGS) entry which is preliminary data.</text>
</comment>
<evidence type="ECO:0000313" key="2">
    <source>
        <dbReference type="Proteomes" id="UP001281147"/>
    </source>
</evidence>